<dbReference type="InterPro" id="IPR008271">
    <property type="entry name" value="Ser/Thr_kinase_AS"/>
</dbReference>
<comment type="caution">
    <text evidence="12">The sequence shown here is derived from an EMBL/GenBank/DDBJ whole genome shotgun (WGS) entry which is preliminary data.</text>
</comment>
<evidence type="ECO:0000256" key="6">
    <source>
        <dbReference type="ARBA" id="ARBA00022777"/>
    </source>
</evidence>
<accession>A0A151Z3E4</accession>
<feature type="compositionally biased region" description="Acidic residues" evidence="10">
    <location>
        <begin position="431"/>
        <end position="441"/>
    </location>
</feature>
<name>A0A151Z3E4_TIELA</name>
<protein>
    <recommendedName>
        <fullName evidence="2">non-specific serine/threonine protein kinase</fullName>
        <ecNumber evidence="2">2.7.11.1</ecNumber>
    </recommendedName>
</protein>
<dbReference type="PRINTS" id="PR00109">
    <property type="entry name" value="TYRKINASE"/>
</dbReference>
<keyword evidence="5" id="KW-0547">Nucleotide-binding</keyword>
<feature type="domain" description="Protein kinase" evidence="11">
    <location>
        <begin position="20"/>
        <end position="280"/>
    </location>
</feature>
<feature type="compositionally biased region" description="Polar residues" evidence="10">
    <location>
        <begin position="511"/>
        <end position="526"/>
    </location>
</feature>
<dbReference type="InterPro" id="IPR011009">
    <property type="entry name" value="Kinase-like_dom_sf"/>
</dbReference>
<organism evidence="12 13">
    <name type="scientific">Tieghemostelium lacteum</name>
    <name type="common">Slime mold</name>
    <name type="synonym">Dictyostelium lacteum</name>
    <dbReference type="NCBI Taxonomy" id="361077"/>
    <lineage>
        <taxon>Eukaryota</taxon>
        <taxon>Amoebozoa</taxon>
        <taxon>Evosea</taxon>
        <taxon>Eumycetozoa</taxon>
        <taxon>Dictyostelia</taxon>
        <taxon>Dictyosteliales</taxon>
        <taxon>Raperosteliaceae</taxon>
        <taxon>Tieghemostelium</taxon>
    </lineage>
</organism>
<keyword evidence="3" id="KW-0723">Serine/threonine-protein kinase</keyword>
<dbReference type="OMA" id="LELIFMC"/>
<dbReference type="EC" id="2.7.11.1" evidence="2"/>
<evidence type="ECO:0000313" key="13">
    <source>
        <dbReference type="Proteomes" id="UP000076078"/>
    </source>
</evidence>
<feature type="compositionally biased region" description="Polar residues" evidence="10">
    <location>
        <begin position="447"/>
        <end position="458"/>
    </location>
</feature>
<evidence type="ECO:0000256" key="3">
    <source>
        <dbReference type="ARBA" id="ARBA00022527"/>
    </source>
</evidence>
<keyword evidence="13" id="KW-1185">Reference proteome</keyword>
<evidence type="ECO:0000256" key="4">
    <source>
        <dbReference type="ARBA" id="ARBA00022679"/>
    </source>
</evidence>
<dbReference type="PROSITE" id="PS00108">
    <property type="entry name" value="PROTEIN_KINASE_ST"/>
    <property type="match status" value="1"/>
</dbReference>
<evidence type="ECO:0000256" key="1">
    <source>
        <dbReference type="ARBA" id="ARBA00005843"/>
    </source>
</evidence>
<dbReference type="InterPro" id="IPR050940">
    <property type="entry name" value="Actin_reg-Ser/Thr_kinase"/>
</dbReference>
<feature type="region of interest" description="Disordered" evidence="10">
    <location>
        <begin position="355"/>
        <end position="706"/>
    </location>
</feature>
<dbReference type="CDD" id="cd13999">
    <property type="entry name" value="STKc_MAP3K-like"/>
    <property type="match status" value="1"/>
</dbReference>
<dbReference type="Gene3D" id="3.30.200.20">
    <property type="entry name" value="Phosphorylase Kinase, domain 1"/>
    <property type="match status" value="1"/>
</dbReference>
<feature type="compositionally biased region" description="Low complexity" evidence="10">
    <location>
        <begin position="572"/>
        <end position="594"/>
    </location>
</feature>
<dbReference type="SMART" id="SM00220">
    <property type="entry name" value="S_TKc"/>
    <property type="match status" value="1"/>
</dbReference>
<feature type="compositionally biased region" description="Basic and acidic residues" evidence="10">
    <location>
        <begin position="631"/>
        <end position="677"/>
    </location>
</feature>
<reference evidence="12 13" key="1">
    <citation type="submission" date="2015-12" db="EMBL/GenBank/DDBJ databases">
        <title>Dictyostelia acquired genes for synthesis and detection of signals that induce cell-type specialization by lateral gene transfer from prokaryotes.</title>
        <authorList>
            <person name="Gloeckner G."/>
            <person name="Schaap P."/>
        </authorList>
    </citation>
    <scope>NUCLEOTIDE SEQUENCE [LARGE SCALE GENOMIC DNA]</scope>
    <source>
        <strain evidence="12 13">TK</strain>
    </source>
</reference>
<feature type="compositionally biased region" description="Low complexity" evidence="10">
    <location>
        <begin position="551"/>
        <end position="564"/>
    </location>
</feature>
<dbReference type="Pfam" id="PF00069">
    <property type="entry name" value="Pkinase"/>
    <property type="match status" value="1"/>
</dbReference>
<gene>
    <name evidence="12" type="ORF">DLAC_11184</name>
</gene>
<sequence>MSFLQKKRLSRLVDFSEIKFDDLNQVGAGGFGKVYAGLLNQKKVGIKKITSYENDPNREKIEKFIEREIDILKFLSSPDFKHPNVIQYHGLALKENSLYLLTELVPGGDLHWYIKNDKVEISWKLKFQIARDIALGMAFIHSCGIIHRDIKSTNLLVDENWVIKICDMGLARQVDNINEKKLMTICGSDAWMSPEILLGEKYDNSCDVFSFGMVLIELIIRENLTPRLRNEDLGIDKQFLSTKIPEDCPKDLVKLVYECCQVKPSLRPSFAAIHNVLEYLLGHLQFQDVPLPKLRVLTHQFLPATKPQPSTIDQSFPRPYISTVNNNNNNNNNNNSNNNVYQQESMAFPVPHVPSKIQQQQQNVYNQPNQSEISDFSFPRPYQPSTINNKDTGKNGDESEFSFPRPYQPTVITMSPLIKSQNQQFLNKKDDEEEEEEEEEEEYRKPTSGSVMSFNYSELLSFPRPWNPDQEQAKKGPLIETPDYSFPRPYNPDTEIKPPTPPPKRKPILNASLTFSNQQVDVSSSPESHDDQLSISLRQTQIADQKDLNQTASTTPTSNNLSPSTSPPISSPPITIEDTSTHNTNNHANNNNNNGDVKIDHRRSRSLDLKTKVIIRKFEELTRFNSHHSWKSKDQKEKEKDKDKEKEKDKEHKKDKEKEKEHKKDKESKEQMNKEKSPNSQSPMSSPTSPTKKSFWKSPTLSKKNK</sequence>
<evidence type="ECO:0000256" key="2">
    <source>
        <dbReference type="ARBA" id="ARBA00012513"/>
    </source>
</evidence>
<dbReference type="GO" id="GO:0004674">
    <property type="term" value="F:protein serine/threonine kinase activity"/>
    <property type="evidence" value="ECO:0007669"/>
    <property type="project" value="UniProtKB-KW"/>
</dbReference>
<evidence type="ECO:0000256" key="8">
    <source>
        <dbReference type="ARBA" id="ARBA00047899"/>
    </source>
</evidence>
<dbReference type="PROSITE" id="PS50011">
    <property type="entry name" value="PROTEIN_KINASE_DOM"/>
    <property type="match status" value="1"/>
</dbReference>
<dbReference type="Gene3D" id="1.10.510.10">
    <property type="entry name" value="Transferase(Phosphotransferase) domain 1"/>
    <property type="match status" value="1"/>
</dbReference>
<feature type="compositionally biased region" description="Polar residues" evidence="10">
    <location>
        <begin position="533"/>
        <end position="543"/>
    </location>
</feature>
<dbReference type="STRING" id="361077.A0A151Z3E4"/>
<evidence type="ECO:0000256" key="7">
    <source>
        <dbReference type="ARBA" id="ARBA00022840"/>
    </source>
</evidence>
<comment type="similarity">
    <text evidence="1">Belongs to the protein kinase superfamily. TKL Ser/Thr protein kinase family.</text>
</comment>
<dbReference type="InterPro" id="IPR001245">
    <property type="entry name" value="Ser-Thr/Tyr_kinase_cat_dom"/>
</dbReference>
<evidence type="ECO:0000256" key="5">
    <source>
        <dbReference type="ARBA" id="ARBA00022741"/>
    </source>
</evidence>
<feature type="compositionally biased region" description="Basic and acidic residues" evidence="10">
    <location>
        <begin position="605"/>
        <end position="622"/>
    </location>
</feature>
<dbReference type="FunCoup" id="A0A151Z3E4">
    <property type="interactions" value="290"/>
</dbReference>
<dbReference type="OrthoDB" id="20134at2759"/>
<evidence type="ECO:0000256" key="9">
    <source>
        <dbReference type="ARBA" id="ARBA00048679"/>
    </source>
</evidence>
<dbReference type="EMBL" id="LODT01000051">
    <property type="protein sequence ID" value="KYQ88471.1"/>
    <property type="molecule type" value="Genomic_DNA"/>
</dbReference>
<feature type="compositionally biased region" description="Low complexity" evidence="10">
    <location>
        <begin position="358"/>
        <end position="370"/>
    </location>
</feature>
<dbReference type="InterPro" id="IPR000719">
    <property type="entry name" value="Prot_kinase_dom"/>
</dbReference>
<dbReference type="GO" id="GO:0005524">
    <property type="term" value="F:ATP binding"/>
    <property type="evidence" value="ECO:0007669"/>
    <property type="project" value="UniProtKB-KW"/>
</dbReference>
<evidence type="ECO:0000256" key="10">
    <source>
        <dbReference type="SAM" id="MobiDB-lite"/>
    </source>
</evidence>
<dbReference type="SUPFAM" id="SSF56112">
    <property type="entry name" value="Protein kinase-like (PK-like)"/>
    <property type="match status" value="1"/>
</dbReference>
<dbReference type="PANTHER" id="PTHR46485:SF5">
    <property type="entry name" value="CENTER DIVIDER, ISOFORM A"/>
    <property type="match status" value="1"/>
</dbReference>
<evidence type="ECO:0000259" key="11">
    <source>
        <dbReference type="PROSITE" id="PS50011"/>
    </source>
</evidence>
<comment type="catalytic activity">
    <reaction evidence="9">
        <text>L-seryl-[protein] + ATP = O-phospho-L-seryl-[protein] + ADP + H(+)</text>
        <dbReference type="Rhea" id="RHEA:17989"/>
        <dbReference type="Rhea" id="RHEA-COMP:9863"/>
        <dbReference type="Rhea" id="RHEA-COMP:11604"/>
        <dbReference type="ChEBI" id="CHEBI:15378"/>
        <dbReference type="ChEBI" id="CHEBI:29999"/>
        <dbReference type="ChEBI" id="CHEBI:30616"/>
        <dbReference type="ChEBI" id="CHEBI:83421"/>
        <dbReference type="ChEBI" id="CHEBI:456216"/>
        <dbReference type="EC" id="2.7.11.1"/>
    </reaction>
</comment>
<dbReference type="InParanoid" id="A0A151Z3E4"/>
<feature type="compositionally biased region" description="Low complexity" evidence="10">
    <location>
        <begin position="325"/>
        <end position="339"/>
    </location>
</feature>
<feature type="region of interest" description="Disordered" evidence="10">
    <location>
        <begin position="308"/>
        <end position="339"/>
    </location>
</feature>
<comment type="catalytic activity">
    <reaction evidence="8">
        <text>L-threonyl-[protein] + ATP = O-phospho-L-threonyl-[protein] + ADP + H(+)</text>
        <dbReference type="Rhea" id="RHEA:46608"/>
        <dbReference type="Rhea" id="RHEA-COMP:11060"/>
        <dbReference type="Rhea" id="RHEA-COMP:11605"/>
        <dbReference type="ChEBI" id="CHEBI:15378"/>
        <dbReference type="ChEBI" id="CHEBI:30013"/>
        <dbReference type="ChEBI" id="CHEBI:30616"/>
        <dbReference type="ChEBI" id="CHEBI:61977"/>
        <dbReference type="ChEBI" id="CHEBI:456216"/>
        <dbReference type="EC" id="2.7.11.1"/>
    </reaction>
</comment>
<keyword evidence="4" id="KW-0808">Transferase</keyword>
<dbReference type="PANTHER" id="PTHR46485">
    <property type="entry name" value="LIM DOMAIN KINASE 1"/>
    <property type="match status" value="1"/>
</dbReference>
<feature type="compositionally biased region" description="Low complexity" evidence="10">
    <location>
        <begin position="678"/>
        <end position="700"/>
    </location>
</feature>
<keyword evidence="7" id="KW-0067">ATP-binding</keyword>
<evidence type="ECO:0000313" key="12">
    <source>
        <dbReference type="EMBL" id="KYQ88471.1"/>
    </source>
</evidence>
<keyword evidence="6 12" id="KW-0418">Kinase</keyword>
<feature type="compositionally biased region" description="Polar residues" evidence="10">
    <location>
        <begin position="410"/>
        <end position="426"/>
    </location>
</feature>
<dbReference type="Proteomes" id="UP000076078">
    <property type="component" value="Unassembled WGS sequence"/>
</dbReference>
<proteinExistence type="inferred from homology"/>
<dbReference type="AlphaFoldDB" id="A0A151Z3E4"/>